<dbReference type="EMBL" id="CP058937">
    <property type="protein sequence ID" value="QLI73220.1"/>
    <property type="molecule type" value="Genomic_DNA"/>
</dbReference>
<dbReference type="GeneID" id="26241016"/>
<dbReference type="KEGG" id="mbrn:26241016"/>
<name>A0A7D5YVH7_9HYPO</name>
<proteinExistence type="predicted"/>
<evidence type="ECO:0000313" key="3">
    <source>
        <dbReference type="Proteomes" id="UP000510686"/>
    </source>
</evidence>
<dbReference type="Proteomes" id="UP000510686">
    <property type="component" value="Chromosome 6"/>
</dbReference>
<reference evidence="2 3" key="1">
    <citation type="submission" date="2020-07" db="EMBL/GenBank/DDBJ databases">
        <title>Telomere length de novo assembly of all 7 chromosomes of the fungus, Metarhizium brunneum, using a novel assembly pipeline.</title>
        <authorList>
            <person name="Saud z."/>
            <person name="Kortsinoglou A."/>
            <person name="Kouvelis V.N."/>
            <person name="Butt T.M."/>
        </authorList>
    </citation>
    <scope>NUCLEOTIDE SEQUENCE [LARGE SCALE GENOMIC DNA]</scope>
    <source>
        <strain evidence="2 3">4556</strain>
    </source>
</reference>
<dbReference type="RefSeq" id="XP_014546593.2">
    <property type="nucleotide sequence ID" value="XM_014691107.2"/>
</dbReference>
<evidence type="ECO:0000256" key="1">
    <source>
        <dbReference type="SAM" id="MobiDB-lite"/>
    </source>
</evidence>
<evidence type="ECO:0000313" key="2">
    <source>
        <dbReference type="EMBL" id="QLI73220.1"/>
    </source>
</evidence>
<accession>A0A7D5YVH7</accession>
<protein>
    <submittedName>
        <fullName evidence="2">Uncharacterized protein</fullName>
    </submittedName>
</protein>
<feature type="region of interest" description="Disordered" evidence="1">
    <location>
        <begin position="58"/>
        <end position="90"/>
    </location>
</feature>
<dbReference type="OrthoDB" id="4868762at2759"/>
<gene>
    <name evidence="2" type="ORF">G6M90_00g097480</name>
</gene>
<sequence>MPEIDPDIIGKTVFDISRAYKGTQDNRSARSSKIRNKEYSLKSAGQCVLQRKRAGVCDPAGWSEEPKKTPPKQTGPGEDDGKERGKGKGAITGQKITESKFLQFLAELDPEFIRPLVKAVQSGEVTVSDIQLAFKRALLETMEKRWAYFRSGDKAAKSLKNIIVNIFATARYATPPEFWQNVVNVWPYTPVGVLNKNIIKEAVNNAPPIQAVAVSLNNLLSYTPIGWLVNQIALVDSGLRQINVRDVMLTLGQ</sequence>
<organism evidence="2 3">
    <name type="scientific">Metarhizium brunneum</name>
    <dbReference type="NCBI Taxonomy" id="500148"/>
    <lineage>
        <taxon>Eukaryota</taxon>
        <taxon>Fungi</taxon>
        <taxon>Dikarya</taxon>
        <taxon>Ascomycota</taxon>
        <taxon>Pezizomycotina</taxon>
        <taxon>Sordariomycetes</taxon>
        <taxon>Hypocreomycetidae</taxon>
        <taxon>Hypocreales</taxon>
        <taxon>Clavicipitaceae</taxon>
        <taxon>Metarhizium</taxon>
    </lineage>
</organism>
<dbReference type="AlphaFoldDB" id="A0A7D5YVH7"/>
<keyword evidence="3" id="KW-1185">Reference proteome</keyword>